<comment type="similarity">
    <text evidence="2 9">Belongs to the alanine or glycine:cation symporter (AGCS) (TC 2.A.25) family.</text>
</comment>
<protein>
    <submittedName>
        <fullName evidence="10">Sodium:alanine symporter family protein</fullName>
    </submittedName>
</protein>
<comment type="caution">
    <text evidence="10">The sequence shown here is derived from an EMBL/GenBank/DDBJ whole genome shotgun (WGS) entry which is preliminary data.</text>
</comment>
<keyword evidence="4 9" id="KW-1003">Cell membrane</keyword>
<dbReference type="OrthoDB" id="9806926at2"/>
<dbReference type="InterPro" id="IPR001463">
    <property type="entry name" value="Na/Ala_symport"/>
</dbReference>
<feature type="transmembrane region" description="Helical" evidence="9">
    <location>
        <begin position="20"/>
        <end position="41"/>
    </location>
</feature>
<keyword evidence="11" id="KW-1185">Reference proteome</keyword>
<dbReference type="NCBIfam" id="TIGR00835">
    <property type="entry name" value="agcS"/>
    <property type="match status" value="1"/>
</dbReference>
<feature type="transmembrane region" description="Helical" evidence="9">
    <location>
        <begin position="187"/>
        <end position="219"/>
    </location>
</feature>
<evidence type="ECO:0000256" key="7">
    <source>
        <dbReference type="ARBA" id="ARBA00022989"/>
    </source>
</evidence>
<accession>A0A3N0B463</accession>
<evidence type="ECO:0000256" key="1">
    <source>
        <dbReference type="ARBA" id="ARBA00004651"/>
    </source>
</evidence>
<feature type="transmembrane region" description="Helical" evidence="9">
    <location>
        <begin position="437"/>
        <end position="458"/>
    </location>
</feature>
<feature type="transmembrane region" description="Helical" evidence="9">
    <location>
        <begin position="231"/>
        <end position="251"/>
    </location>
</feature>
<evidence type="ECO:0000256" key="6">
    <source>
        <dbReference type="ARBA" id="ARBA00022847"/>
    </source>
</evidence>
<proteinExistence type="inferred from homology"/>
<dbReference type="PRINTS" id="PR00175">
    <property type="entry name" value="NAALASMPORT"/>
</dbReference>
<dbReference type="Proteomes" id="UP000269591">
    <property type="component" value="Unassembled WGS sequence"/>
</dbReference>
<keyword evidence="7 9" id="KW-1133">Transmembrane helix</keyword>
<evidence type="ECO:0000256" key="3">
    <source>
        <dbReference type="ARBA" id="ARBA00022448"/>
    </source>
</evidence>
<feature type="transmembrane region" description="Helical" evidence="9">
    <location>
        <begin position="414"/>
        <end position="431"/>
    </location>
</feature>
<dbReference type="EMBL" id="QIBX01000001">
    <property type="protein sequence ID" value="RNL41905.1"/>
    <property type="molecule type" value="Genomic_DNA"/>
</dbReference>
<feature type="transmembrane region" description="Helical" evidence="9">
    <location>
        <begin position="62"/>
        <end position="89"/>
    </location>
</feature>
<dbReference type="PANTHER" id="PTHR30330">
    <property type="entry name" value="AGSS FAMILY TRANSPORTER, SODIUM-ALANINE"/>
    <property type="match status" value="1"/>
</dbReference>
<dbReference type="FunFam" id="1.20.1740.10:FF:000004">
    <property type="entry name" value="Sodium:alanine symporter family protein"/>
    <property type="match status" value="1"/>
</dbReference>
<feature type="transmembrane region" description="Helical" evidence="9">
    <location>
        <begin position="147"/>
        <end position="167"/>
    </location>
</feature>
<feature type="transmembrane region" description="Helical" evidence="9">
    <location>
        <begin position="95"/>
        <end position="118"/>
    </location>
</feature>
<feature type="transmembrane region" description="Helical" evidence="9">
    <location>
        <begin position="365"/>
        <end position="393"/>
    </location>
</feature>
<keyword evidence="6 9" id="KW-0769">Symport</keyword>
<evidence type="ECO:0000313" key="10">
    <source>
        <dbReference type="EMBL" id="RNL41905.1"/>
    </source>
</evidence>
<dbReference type="Gene3D" id="1.20.1740.10">
    <property type="entry name" value="Amino acid/polyamine transporter I"/>
    <property type="match status" value="1"/>
</dbReference>
<reference evidence="11" key="1">
    <citation type="submission" date="2018-05" db="EMBL/GenBank/DDBJ databases">
        <title>Genome Sequencing of selected type strains of the family Eggerthellaceae.</title>
        <authorList>
            <person name="Danylec N."/>
            <person name="Stoll D.A."/>
            <person name="Doetsch A."/>
            <person name="Huch M."/>
        </authorList>
    </citation>
    <scope>NUCLEOTIDE SEQUENCE [LARGE SCALE GENOMIC DNA]</scope>
    <source>
        <strain evidence="11">DSM 24851</strain>
    </source>
</reference>
<dbReference type="GO" id="GO:0005886">
    <property type="term" value="C:plasma membrane"/>
    <property type="evidence" value="ECO:0007669"/>
    <property type="project" value="UniProtKB-SubCell"/>
</dbReference>
<dbReference type="Pfam" id="PF01235">
    <property type="entry name" value="Na_Ala_symp"/>
    <property type="match status" value="1"/>
</dbReference>
<dbReference type="PANTHER" id="PTHR30330:SF3">
    <property type="entry name" value="TRANSCRIPTIONAL REGULATOR, LRP FAMILY"/>
    <property type="match status" value="1"/>
</dbReference>
<name>A0A3N0B463_9ACTN</name>
<organism evidence="10 11">
    <name type="scientific">Slackia equolifaciens</name>
    <dbReference type="NCBI Taxonomy" id="498718"/>
    <lineage>
        <taxon>Bacteria</taxon>
        <taxon>Bacillati</taxon>
        <taxon>Actinomycetota</taxon>
        <taxon>Coriobacteriia</taxon>
        <taxon>Eggerthellales</taxon>
        <taxon>Eggerthellaceae</taxon>
        <taxon>Slackia</taxon>
    </lineage>
</organism>
<dbReference type="GO" id="GO:0005283">
    <property type="term" value="F:amino acid:sodium symporter activity"/>
    <property type="evidence" value="ECO:0007669"/>
    <property type="project" value="InterPro"/>
</dbReference>
<dbReference type="PROSITE" id="PS00873">
    <property type="entry name" value="NA_ALANINE_SYMP"/>
    <property type="match status" value="1"/>
</dbReference>
<evidence type="ECO:0000256" key="4">
    <source>
        <dbReference type="ARBA" id="ARBA00022475"/>
    </source>
</evidence>
<gene>
    <name evidence="10" type="ORF">DMP06_00375</name>
</gene>
<comment type="subcellular location">
    <subcellularLocation>
        <location evidence="1 9">Cell membrane</location>
        <topology evidence="1 9">Multi-pass membrane protein</topology>
    </subcellularLocation>
</comment>
<keyword evidence="8 9" id="KW-0472">Membrane</keyword>
<evidence type="ECO:0000256" key="2">
    <source>
        <dbReference type="ARBA" id="ARBA00009261"/>
    </source>
</evidence>
<evidence type="ECO:0000313" key="11">
    <source>
        <dbReference type="Proteomes" id="UP000269591"/>
    </source>
</evidence>
<dbReference type="RefSeq" id="WP_123207768.1">
    <property type="nucleotide sequence ID" value="NZ_JBHTHO010000004.1"/>
</dbReference>
<evidence type="ECO:0000256" key="5">
    <source>
        <dbReference type="ARBA" id="ARBA00022692"/>
    </source>
</evidence>
<feature type="transmembrane region" description="Helical" evidence="9">
    <location>
        <begin position="257"/>
        <end position="282"/>
    </location>
</feature>
<keyword evidence="3 9" id="KW-0813">Transport</keyword>
<evidence type="ECO:0000256" key="9">
    <source>
        <dbReference type="RuleBase" id="RU363064"/>
    </source>
</evidence>
<keyword evidence="5 9" id="KW-0812">Transmembrane</keyword>
<dbReference type="AlphaFoldDB" id="A0A3N0B463"/>
<sequence length="504" mass="53784">MLDAFNQLLSTIDSFIWGPPLIALILVGGIFLTFRLGGLQFRHLGKALRYTFKNEKDGRGEISSFQAMCTAMSATVGTGNIVGIATAVVTGGPGALFWMWMAALFGMATKFSEGLLAVKYRTMDKAGHVLGGPFYYIENGMGQKWKWLAKVFAFFGMCVGLFGIGTFTQVNSISSAVNGFFDPNNAYLVTVPLIGVQVSVATIIGGLVVAICAGLVIIGGVKRIASVSERVVPAMVVVFLAFSLLLIVYNIDKIPVAIVTIVSSAFGLQAFGGGMLGAILIAMQMGLARGIFANEAGLGSAPIAAAAAQTKEPARQGLVSMTQTFIDSMIICSMTGLALVLTDTYEIGLEGAAVTTAAFQAGLPFVPPAVVSFVLMVCLALFGFTTILGWSYYGERCLEYFSNRSKKGVKAYRWLYILCIFIGPYMTVSAVWTIADIFNACMAIPNMIALFALSGVVAKEARSYFKRLKDANGAEEAMAPRPDDSEDWKTPKAEAMAKVKELGM</sequence>
<evidence type="ECO:0000256" key="8">
    <source>
        <dbReference type="ARBA" id="ARBA00023136"/>
    </source>
</evidence>